<feature type="region of interest" description="Disordered" evidence="1">
    <location>
        <begin position="64"/>
        <end position="84"/>
    </location>
</feature>
<dbReference type="AlphaFoldDB" id="A0A1Y3EV40"/>
<comment type="caution">
    <text evidence="4">The sequence shown here is derived from an EMBL/GenBank/DDBJ whole genome shotgun (WGS) entry which is preliminary data.</text>
</comment>
<organism evidence="4 5">
    <name type="scientific">Trichinella nativa</name>
    <dbReference type="NCBI Taxonomy" id="6335"/>
    <lineage>
        <taxon>Eukaryota</taxon>
        <taxon>Metazoa</taxon>
        <taxon>Ecdysozoa</taxon>
        <taxon>Nematoda</taxon>
        <taxon>Enoplea</taxon>
        <taxon>Dorylaimia</taxon>
        <taxon>Trichinellida</taxon>
        <taxon>Trichinellidae</taxon>
        <taxon>Trichinella</taxon>
    </lineage>
</organism>
<feature type="domain" description="ARC105/Med15 mediator subunit C-terminal" evidence="3">
    <location>
        <begin position="292"/>
        <end position="402"/>
    </location>
</feature>
<protein>
    <submittedName>
        <fullName evidence="4">Uncharacterized protein</fullName>
    </submittedName>
</protein>
<dbReference type="Pfam" id="PF21538">
    <property type="entry name" value="Med15_M"/>
    <property type="match status" value="1"/>
</dbReference>
<dbReference type="InterPro" id="IPR048386">
    <property type="entry name" value="Med15_C"/>
</dbReference>
<feature type="region of interest" description="Disordered" evidence="1">
    <location>
        <begin position="117"/>
        <end position="149"/>
    </location>
</feature>
<dbReference type="Proteomes" id="UP000243006">
    <property type="component" value="Unassembled WGS sequence"/>
</dbReference>
<evidence type="ECO:0000313" key="5">
    <source>
        <dbReference type="Proteomes" id="UP000243006"/>
    </source>
</evidence>
<feature type="domain" description="ARC105/Med15 mediator subunit central" evidence="2">
    <location>
        <begin position="151"/>
        <end position="253"/>
    </location>
</feature>
<proteinExistence type="predicted"/>
<evidence type="ECO:0000256" key="1">
    <source>
        <dbReference type="SAM" id="MobiDB-lite"/>
    </source>
</evidence>
<reference evidence="4 5" key="1">
    <citation type="submission" date="2015-04" db="EMBL/GenBank/DDBJ databases">
        <title>Draft genome of the roundworm Trichinella nativa.</title>
        <authorList>
            <person name="Mitreva M."/>
        </authorList>
    </citation>
    <scope>NUCLEOTIDE SEQUENCE [LARGE SCALE GENOMIC DNA]</scope>
    <source>
        <strain evidence="4 5">ISS45</strain>
    </source>
</reference>
<evidence type="ECO:0000259" key="3">
    <source>
        <dbReference type="Pfam" id="PF21539"/>
    </source>
</evidence>
<sequence>MHHVAQNQMHTQAQQQFASVRQQQQMQMLQPMMQQPGAVRFADQSTTMLYSRPPATPVMIPQTPAPVQQPPSQPAPVTPMSGQAASPNVNIGTPYPSSSPAGAHMMGPSPAYAAETSPVCHPAATPGPKTSQMSPAANSLPPEGIGAEHSPYKEKVNELLVYLEPLKRLIEQTKESTSDSSQTQKFQRMVDILEGRNDTSMDVLLKCEETLKMICQKSDIIKVKDRNINQPLLDAISAITKPERQKINLYEYFNFPLYQCSLKNTCPDCLKGSCENETAQASNVEDSDQISIPLNIQREIGSLESKFRVTIDPSQRPLRSSCKFISVLCELLDITLPSVPPIYIRIPTNYPQSPPKYDLEWSQYCDSPYLNSIRKSLESFSSDTGAPNTISALLTNWETCVRDASFI</sequence>
<name>A0A1Y3EV40_9BILA</name>
<accession>A0A1Y3EV40</accession>
<feature type="compositionally biased region" description="Polar residues" evidence="1">
    <location>
        <begin position="128"/>
        <end position="137"/>
    </location>
</feature>
<feature type="compositionally biased region" description="Pro residues" evidence="1">
    <location>
        <begin position="64"/>
        <end position="77"/>
    </location>
</feature>
<dbReference type="EMBL" id="LVZM01002442">
    <property type="protein sequence ID" value="OUC48650.1"/>
    <property type="molecule type" value="Genomic_DNA"/>
</dbReference>
<dbReference type="InterPro" id="IPR048385">
    <property type="entry name" value="Med15_central"/>
</dbReference>
<evidence type="ECO:0000313" key="4">
    <source>
        <dbReference type="EMBL" id="OUC48650.1"/>
    </source>
</evidence>
<dbReference type="Pfam" id="PF21539">
    <property type="entry name" value="Med15_C"/>
    <property type="match status" value="1"/>
</dbReference>
<gene>
    <name evidence="4" type="ORF">D917_01123</name>
</gene>
<evidence type="ECO:0000259" key="2">
    <source>
        <dbReference type="Pfam" id="PF21538"/>
    </source>
</evidence>